<proteinExistence type="predicted"/>
<organism evidence="1">
    <name type="scientific">marine sediment metagenome</name>
    <dbReference type="NCBI Taxonomy" id="412755"/>
    <lineage>
        <taxon>unclassified sequences</taxon>
        <taxon>metagenomes</taxon>
        <taxon>ecological metagenomes</taxon>
    </lineage>
</organism>
<accession>X1H9X4</accession>
<feature type="non-terminal residue" evidence="1">
    <location>
        <position position="77"/>
    </location>
</feature>
<name>X1H9X4_9ZZZZ</name>
<comment type="caution">
    <text evidence="1">The sequence shown here is derived from an EMBL/GenBank/DDBJ whole genome shotgun (WGS) entry which is preliminary data.</text>
</comment>
<dbReference type="AlphaFoldDB" id="X1H9X4"/>
<evidence type="ECO:0000313" key="1">
    <source>
        <dbReference type="EMBL" id="GAH42118.1"/>
    </source>
</evidence>
<reference evidence="1" key="1">
    <citation type="journal article" date="2014" name="Front. Microbiol.">
        <title>High frequency of phylogenetically diverse reductive dehalogenase-homologous genes in deep subseafloor sedimentary metagenomes.</title>
        <authorList>
            <person name="Kawai M."/>
            <person name="Futagami T."/>
            <person name="Toyoda A."/>
            <person name="Takaki Y."/>
            <person name="Nishi S."/>
            <person name="Hori S."/>
            <person name="Arai W."/>
            <person name="Tsubouchi T."/>
            <person name="Morono Y."/>
            <person name="Uchiyama I."/>
            <person name="Ito T."/>
            <person name="Fujiyama A."/>
            <person name="Inagaki F."/>
            <person name="Takami H."/>
        </authorList>
    </citation>
    <scope>NUCLEOTIDE SEQUENCE</scope>
    <source>
        <strain evidence="1">Expedition CK06-06</strain>
    </source>
</reference>
<gene>
    <name evidence="1" type="ORF">S03H2_21060</name>
</gene>
<dbReference type="EMBL" id="BARU01011172">
    <property type="protein sequence ID" value="GAH42118.1"/>
    <property type="molecule type" value="Genomic_DNA"/>
</dbReference>
<sequence>MLLYISILVFSSLGSIITFYKFIYIESISSDNDTENDLNTAETFIYTLNGKNYLAEYITREKVNEMKEQIGVRDPNK</sequence>
<protein>
    <submittedName>
        <fullName evidence="1">Uncharacterized protein</fullName>
    </submittedName>
</protein>